<sequence>MSQPSTQRLGLPALLSALMLAVILLPTIVHGRRTSHCYTCRSRGQLGDCRTRSPTTRPRPTASEVSTPRRARPSGAASSSREETTTST</sequence>
<evidence type="ECO:0000256" key="1">
    <source>
        <dbReference type="SAM" id="MobiDB-lite"/>
    </source>
</evidence>
<proteinExistence type="evidence at transcript level"/>
<organism evidence="3">
    <name type="scientific">Ixodes ricinus</name>
    <name type="common">Common tick</name>
    <name type="synonym">Acarus ricinus</name>
    <dbReference type="NCBI Taxonomy" id="34613"/>
    <lineage>
        <taxon>Eukaryota</taxon>
        <taxon>Metazoa</taxon>
        <taxon>Ecdysozoa</taxon>
        <taxon>Arthropoda</taxon>
        <taxon>Chelicerata</taxon>
        <taxon>Arachnida</taxon>
        <taxon>Acari</taxon>
        <taxon>Parasitiformes</taxon>
        <taxon>Ixodida</taxon>
        <taxon>Ixodoidea</taxon>
        <taxon>Ixodidae</taxon>
        <taxon>Ixodinae</taxon>
        <taxon>Ixodes</taxon>
    </lineage>
</organism>
<protein>
    <submittedName>
        <fullName evidence="3">Putative secreted protein</fullName>
    </submittedName>
</protein>
<feature type="region of interest" description="Disordered" evidence="1">
    <location>
        <begin position="43"/>
        <end position="88"/>
    </location>
</feature>
<feature type="compositionally biased region" description="Low complexity" evidence="1">
    <location>
        <begin position="52"/>
        <end position="61"/>
    </location>
</feature>
<feature type="signal peptide" evidence="2">
    <location>
        <begin position="1"/>
        <end position="31"/>
    </location>
</feature>
<keyword evidence="2" id="KW-0732">Signal</keyword>
<feature type="chain" id="PRO_5004733730" evidence="2">
    <location>
        <begin position="32"/>
        <end position="88"/>
    </location>
</feature>
<evidence type="ECO:0000313" key="3">
    <source>
        <dbReference type="EMBL" id="JAB68475.1"/>
    </source>
</evidence>
<dbReference type="AlphaFoldDB" id="V5GEC5"/>
<dbReference type="EMBL" id="GANP01015993">
    <property type="protein sequence ID" value="JAB68475.1"/>
    <property type="molecule type" value="mRNA"/>
</dbReference>
<reference evidence="3" key="1">
    <citation type="journal article" date="2015" name="Sci. Rep.">
        <title>Tissue- and time-dependent transcription in Ixodes ricinus salivary glands and midguts when blood feeding on the vertebrate host.</title>
        <authorList>
            <person name="Kotsyfakis M."/>
            <person name="Schwarz A."/>
            <person name="Erhart J."/>
            <person name="Ribeiro J.M."/>
        </authorList>
    </citation>
    <scope>NUCLEOTIDE SEQUENCE</scope>
    <source>
        <tissue evidence="3">Salivary gland and midgut</tissue>
    </source>
</reference>
<name>V5GEC5_IXORI</name>
<accession>V5GEC5</accession>
<evidence type="ECO:0000256" key="2">
    <source>
        <dbReference type="SAM" id="SignalP"/>
    </source>
</evidence>